<dbReference type="AlphaFoldDB" id="A0A436ZVW5"/>
<proteinExistence type="predicted"/>
<protein>
    <submittedName>
        <fullName evidence="3">Uncharacterized protein</fullName>
    </submittedName>
</protein>
<dbReference type="Proteomes" id="UP000283090">
    <property type="component" value="Unassembled WGS sequence"/>
</dbReference>
<dbReference type="RefSeq" id="XP_067488651.1">
    <property type="nucleotide sequence ID" value="XM_067637101.1"/>
</dbReference>
<reference evidence="3 4" key="1">
    <citation type="submission" date="2019-01" db="EMBL/GenBank/DDBJ databases">
        <title>Intercellular communication is required for trap formation in the nematode-trapping fungus Duddingtonia flagrans.</title>
        <authorList>
            <person name="Youssar L."/>
            <person name="Wernet V."/>
            <person name="Hensel N."/>
            <person name="Hildebrandt H.-G."/>
            <person name="Fischer R."/>
        </authorList>
    </citation>
    <scope>NUCLEOTIDE SEQUENCE [LARGE SCALE GENOMIC DNA]</scope>
    <source>
        <strain evidence="3 4">CBS H-5679</strain>
    </source>
</reference>
<comment type="caution">
    <text evidence="3">The sequence shown here is derived from an EMBL/GenBank/DDBJ whole genome shotgun (WGS) entry which is preliminary data.</text>
</comment>
<sequence>MSGTTIGTTYRVFEIRTSPAALFDLSFWAFSPMTASTFNSQLVYEYHRRSIFLAYLIPSVLVFVGCIVGVINVMGSTRSYSSTLSTVRRTSRSKALDQLIRITDRNGRNPLPKRLARTKVRLATLYGTSVALDGENFAIEIVGSPSGGMTDDGTRHTPRGGRQEERRLGVQRVEERDGELENLPTTESQDHHRGIVNAKDQPSLLAKR</sequence>
<feature type="region of interest" description="Disordered" evidence="1">
    <location>
        <begin position="143"/>
        <end position="208"/>
    </location>
</feature>
<dbReference type="VEuPathDB" id="FungiDB:DFL_007508"/>
<keyword evidence="2" id="KW-0812">Transmembrane</keyword>
<feature type="compositionally biased region" description="Basic and acidic residues" evidence="1">
    <location>
        <begin position="161"/>
        <end position="175"/>
    </location>
</feature>
<dbReference type="OrthoDB" id="5322539at2759"/>
<feature type="transmembrane region" description="Helical" evidence="2">
    <location>
        <begin position="51"/>
        <end position="75"/>
    </location>
</feature>
<organism evidence="3 4">
    <name type="scientific">Arthrobotrys flagrans</name>
    <name type="common">Nematode-trapping fungus</name>
    <name type="synonym">Trichothecium flagrans</name>
    <dbReference type="NCBI Taxonomy" id="97331"/>
    <lineage>
        <taxon>Eukaryota</taxon>
        <taxon>Fungi</taxon>
        <taxon>Dikarya</taxon>
        <taxon>Ascomycota</taxon>
        <taxon>Pezizomycotina</taxon>
        <taxon>Orbiliomycetes</taxon>
        <taxon>Orbiliales</taxon>
        <taxon>Orbiliaceae</taxon>
        <taxon>Arthrobotrys</taxon>
    </lineage>
</organism>
<evidence type="ECO:0000313" key="4">
    <source>
        <dbReference type="Proteomes" id="UP000283090"/>
    </source>
</evidence>
<evidence type="ECO:0000256" key="2">
    <source>
        <dbReference type="SAM" id="Phobius"/>
    </source>
</evidence>
<gene>
    <name evidence="3" type="ORF">DFL_007508</name>
</gene>
<name>A0A436ZVW5_ARTFL</name>
<dbReference type="EMBL" id="SAEB01000009">
    <property type="protein sequence ID" value="RVD83107.1"/>
    <property type="molecule type" value="Genomic_DNA"/>
</dbReference>
<dbReference type="GeneID" id="93589819"/>
<evidence type="ECO:0000313" key="3">
    <source>
        <dbReference type="EMBL" id="RVD83107.1"/>
    </source>
</evidence>
<keyword evidence="4" id="KW-1185">Reference proteome</keyword>
<keyword evidence="2" id="KW-1133">Transmembrane helix</keyword>
<keyword evidence="2" id="KW-0472">Membrane</keyword>
<evidence type="ECO:0000256" key="1">
    <source>
        <dbReference type="SAM" id="MobiDB-lite"/>
    </source>
</evidence>
<accession>A0A436ZVW5</accession>
<feature type="transmembrane region" description="Helical" evidence="2">
    <location>
        <begin position="20"/>
        <end position="39"/>
    </location>
</feature>
<dbReference type="STRING" id="97331.A0A436ZVW5"/>